<dbReference type="STRING" id="322710.Avin_32660"/>
<evidence type="ECO:0000256" key="6">
    <source>
        <dbReference type="SAM" id="Phobius"/>
    </source>
</evidence>
<keyword evidence="2" id="KW-0813">Transport</keyword>
<dbReference type="Gene3D" id="1.20.1250.20">
    <property type="entry name" value="MFS general substrate transporter like domains"/>
    <property type="match status" value="1"/>
</dbReference>
<dbReference type="Pfam" id="PF07690">
    <property type="entry name" value="MFS_1"/>
    <property type="match status" value="1"/>
</dbReference>
<comment type="subcellular location">
    <subcellularLocation>
        <location evidence="1">Membrane</location>
        <topology evidence="1">Multi-pass membrane protein</topology>
    </subcellularLocation>
</comment>
<feature type="transmembrane region" description="Helical" evidence="6">
    <location>
        <begin position="62"/>
        <end position="83"/>
    </location>
</feature>
<dbReference type="PROSITE" id="PS50850">
    <property type="entry name" value="MFS"/>
    <property type="match status" value="1"/>
</dbReference>
<dbReference type="GO" id="GO:0022857">
    <property type="term" value="F:transmembrane transporter activity"/>
    <property type="evidence" value="ECO:0007669"/>
    <property type="project" value="InterPro"/>
</dbReference>
<evidence type="ECO:0000259" key="7">
    <source>
        <dbReference type="PROSITE" id="PS50850"/>
    </source>
</evidence>
<dbReference type="EMBL" id="CP001157">
    <property type="protein sequence ID" value="ACO79423.1"/>
    <property type="molecule type" value="Genomic_DNA"/>
</dbReference>
<dbReference type="OrthoDB" id="9773957at2"/>
<evidence type="ECO:0000256" key="2">
    <source>
        <dbReference type="ARBA" id="ARBA00022448"/>
    </source>
</evidence>
<evidence type="ECO:0000256" key="3">
    <source>
        <dbReference type="ARBA" id="ARBA00022692"/>
    </source>
</evidence>
<feature type="domain" description="Major facilitator superfamily (MFS) profile" evidence="7">
    <location>
        <begin position="1"/>
        <end position="188"/>
    </location>
</feature>
<dbReference type="eggNOG" id="COG2271">
    <property type="taxonomic scope" value="Bacteria"/>
</dbReference>
<dbReference type="PANTHER" id="PTHR43791">
    <property type="entry name" value="PERMEASE-RELATED"/>
    <property type="match status" value="1"/>
</dbReference>
<proteinExistence type="predicted"/>
<dbReference type="InterPro" id="IPR011701">
    <property type="entry name" value="MFS"/>
</dbReference>
<evidence type="ECO:0000256" key="4">
    <source>
        <dbReference type="ARBA" id="ARBA00022989"/>
    </source>
</evidence>
<dbReference type="KEGG" id="avn:Avin_32660"/>
<dbReference type="AlphaFoldDB" id="C1DP70"/>
<dbReference type="EnsemblBacteria" id="ACO79423">
    <property type="protein sequence ID" value="ACO79423"/>
    <property type="gene ID" value="Avin_32660"/>
</dbReference>
<dbReference type="GO" id="GO:0005886">
    <property type="term" value="C:plasma membrane"/>
    <property type="evidence" value="ECO:0007669"/>
    <property type="project" value="TreeGrafter"/>
</dbReference>
<reference evidence="8 9" key="1">
    <citation type="journal article" date="2009" name="J. Bacteriol.">
        <title>Genome sequence of Azotobacter vinelandii, an obligate aerobe specialized to support diverse anaerobic metabolic processes.</title>
        <authorList>
            <person name="Setubal J.C."/>
            <person name="dos Santos P."/>
            <person name="Goldman B.S."/>
            <person name="Ertesvag H."/>
            <person name="Espin G."/>
            <person name="Rubio L.M."/>
            <person name="Valla S."/>
            <person name="Almeida N.F."/>
            <person name="Balasubramanian D."/>
            <person name="Cromes L."/>
            <person name="Curatti L."/>
            <person name="Du Z."/>
            <person name="Godsy E."/>
            <person name="Goodner B."/>
            <person name="Hellner-Burris K."/>
            <person name="Hernandez J.A."/>
            <person name="Houmiel K."/>
            <person name="Imperial J."/>
            <person name="Kennedy C."/>
            <person name="Larson T.J."/>
            <person name="Latreille P."/>
            <person name="Ligon L.S."/>
            <person name="Lu J."/>
            <person name="Maerk M."/>
            <person name="Miller N.M."/>
            <person name="Norton S."/>
            <person name="O'Carroll I.P."/>
            <person name="Paulsen I."/>
            <person name="Raulfs E.C."/>
            <person name="Roemer R."/>
            <person name="Rosser J."/>
            <person name="Segura D."/>
            <person name="Slater S."/>
            <person name="Stricklin S.L."/>
            <person name="Studholme D.J."/>
            <person name="Sun J."/>
            <person name="Viana C.J."/>
            <person name="Wallin E."/>
            <person name="Wang B."/>
            <person name="Wheeler C."/>
            <person name="Zhu H."/>
            <person name="Dean D.R."/>
            <person name="Dixon R."/>
            <person name="Wood D."/>
        </authorList>
    </citation>
    <scope>NUCLEOTIDE SEQUENCE [LARGE SCALE GENOMIC DNA]</scope>
    <source>
        <strain evidence="9">DJ / ATCC BAA-1303</strain>
    </source>
</reference>
<dbReference type="SUPFAM" id="SSF103473">
    <property type="entry name" value="MFS general substrate transporter"/>
    <property type="match status" value="1"/>
</dbReference>
<feature type="transmembrane region" description="Helical" evidence="6">
    <location>
        <begin position="30"/>
        <end position="50"/>
    </location>
</feature>
<organism evidence="8 9">
    <name type="scientific">Azotobacter vinelandii (strain DJ / ATCC BAA-1303)</name>
    <dbReference type="NCBI Taxonomy" id="322710"/>
    <lineage>
        <taxon>Bacteria</taxon>
        <taxon>Pseudomonadati</taxon>
        <taxon>Pseudomonadota</taxon>
        <taxon>Gammaproteobacteria</taxon>
        <taxon>Pseudomonadales</taxon>
        <taxon>Pseudomonadaceae</taxon>
        <taxon>Azotobacter</taxon>
    </lineage>
</organism>
<keyword evidence="5 6" id="KW-0472">Membrane</keyword>
<protein>
    <recommendedName>
        <fullName evidence="7">Major facilitator superfamily (MFS) profile domain-containing protein</fullName>
    </recommendedName>
</protein>
<feature type="transmembrane region" description="Helical" evidence="6">
    <location>
        <begin position="95"/>
        <end position="115"/>
    </location>
</feature>
<evidence type="ECO:0000256" key="5">
    <source>
        <dbReference type="ARBA" id="ARBA00023136"/>
    </source>
</evidence>
<dbReference type="PANTHER" id="PTHR43791:SF30">
    <property type="entry name" value="INNER MEMBRANE TRANSPORT PROTEIN RHMT"/>
    <property type="match status" value="1"/>
</dbReference>
<evidence type="ECO:0000313" key="8">
    <source>
        <dbReference type="EMBL" id="ACO79423.1"/>
    </source>
</evidence>
<keyword evidence="9" id="KW-1185">Reference proteome</keyword>
<keyword evidence="4 6" id="KW-1133">Transmembrane helix</keyword>
<evidence type="ECO:0000313" key="9">
    <source>
        <dbReference type="Proteomes" id="UP000002424"/>
    </source>
</evidence>
<keyword evidence="3 6" id="KW-0812">Transmembrane</keyword>
<name>C1DP70_AZOVD</name>
<sequence length="188" mass="20822">MPLAPPAVPRAGYDRPCQRGLRQAALQADLSLGNAAFALAGIFFIGYALFEVPSNLMLHQVGARVWLSRIMITWGFVSAAMMFSRDETTFYVLRFLLGVAEAGFSPRVILYLTYWFPAARRGQAIGIYYFGLPCALLLGSPLSGWLLDMHGMFGLTSWQWMFLVEGLAAVVVGCVVLFYLDSKLHEAK</sequence>
<feature type="transmembrane region" description="Helical" evidence="6">
    <location>
        <begin position="158"/>
        <end position="180"/>
    </location>
</feature>
<dbReference type="InterPro" id="IPR020846">
    <property type="entry name" value="MFS_dom"/>
</dbReference>
<feature type="transmembrane region" description="Helical" evidence="6">
    <location>
        <begin position="127"/>
        <end position="146"/>
    </location>
</feature>
<dbReference type="HOGENOM" id="CLU_001265_0_2_6"/>
<accession>C1DP70</accession>
<evidence type="ECO:0000256" key="1">
    <source>
        <dbReference type="ARBA" id="ARBA00004141"/>
    </source>
</evidence>
<dbReference type="Proteomes" id="UP000002424">
    <property type="component" value="Chromosome"/>
</dbReference>
<dbReference type="InterPro" id="IPR036259">
    <property type="entry name" value="MFS_trans_sf"/>
</dbReference>
<gene>
    <name evidence="8" type="ordered locus">Avin_32660</name>
</gene>